<dbReference type="OrthoDB" id="1908162at2759"/>
<feature type="domain" description="Gnk2-homologous" evidence="4">
    <location>
        <begin position="120"/>
        <end position="226"/>
    </location>
</feature>
<feature type="domain" description="Gnk2-homologous" evidence="4">
    <location>
        <begin position="533"/>
        <end position="639"/>
    </location>
</feature>
<evidence type="ECO:0000259" key="4">
    <source>
        <dbReference type="PROSITE" id="PS51473"/>
    </source>
</evidence>
<dbReference type="PROSITE" id="PS51473">
    <property type="entry name" value="GNK2"/>
    <property type="match status" value="6"/>
</dbReference>
<feature type="transmembrane region" description="Helical" evidence="3">
    <location>
        <begin position="249"/>
        <end position="275"/>
    </location>
</feature>
<organism evidence="5 6">
    <name type="scientific">Corchorus capsularis</name>
    <name type="common">Jute</name>
    <dbReference type="NCBI Taxonomy" id="210143"/>
    <lineage>
        <taxon>Eukaryota</taxon>
        <taxon>Viridiplantae</taxon>
        <taxon>Streptophyta</taxon>
        <taxon>Embryophyta</taxon>
        <taxon>Tracheophyta</taxon>
        <taxon>Spermatophyta</taxon>
        <taxon>Magnoliopsida</taxon>
        <taxon>eudicotyledons</taxon>
        <taxon>Gunneridae</taxon>
        <taxon>Pentapetalae</taxon>
        <taxon>rosids</taxon>
        <taxon>malvids</taxon>
        <taxon>Malvales</taxon>
        <taxon>Malvaceae</taxon>
        <taxon>Grewioideae</taxon>
        <taxon>Apeibeae</taxon>
        <taxon>Corchorus</taxon>
    </lineage>
</organism>
<name>A0A1R3I2D6_COCAP</name>
<dbReference type="OMA" id="AVEWYDE"/>
<accession>A0A1R3I2D6</accession>
<dbReference type="CDD" id="cd23509">
    <property type="entry name" value="Gnk2-like"/>
    <property type="match status" value="7"/>
</dbReference>
<feature type="domain" description="Gnk2-homologous" evidence="4">
    <location>
        <begin position="7"/>
        <end position="111"/>
    </location>
</feature>
<dbReference type="STRING" id="210143.A0A1R3I2D6"/>
<dbReference type="Gene3D" id="3.30.430.20">
    <property type="entry name" value="Gnk2 domain, C-X8-C-X2-C motif"/>
    <property type="match status" value="7"/>
</dbReference>
<dbReference type="FunFam" id="3.30.430.20:FF:000002">
    <property type="entry name" value="Cysteine-rich receptor-like protein kinase 10"/>
    <property type="match status" value="1"/>
</dbReference>
<evidence type="ECO:0000313" key="5">
    <source>
        <dbReference type="EMBL" id="OMO76730.1"/>
    </source>
</evidence>
<keyword evidence="3" id="KW-1133">Transmembrane helix</keyword>
<evidence type="ECO:0000256" key="3">
    <source>
        <dbReference type="SAM" id="Phobius"/>
    </source>
</evidence>
<gene>
    <name evidence="5" type="ORF">CCACVL1_15477</name>
</gene>
<feature type="domain" description="Gnk2-homologous" evidence="4">
    <location>
        <begin position="792"/>
        <end position="900"/>
    </location>
</feature>
<feature type="transmembrane region" description="Helical" evidence="3">
    <location>
        <begin position="661"/>
        <end position="684"/>
    </location>
</feature>
<feature type="non-terminal residue" evidence="5">
    <location>
        <position position="983"/>
    </location>
</feature>
<dbReference type="Proteomes" id="UP000188268">
    <property type="component" value="Unassembled WGS sequence"/>
</dbReference>
<keyword evidence="3" id="KW-0812">Transmembrane</keyword>
<protein>
    <recommendedName>
        <fullName evidence="4">Gnk2-homologous domain-containing protein</fullName>
    </recommendedName>
</protein>
<dbReference type="InterPro" id="IPR002902">
    <property type="entry name" value="GNK2"/>
</dbReference>
<comment type="caution">
    <text evidence="5">The sequence shown here is derived from an EMBL/GenBank/DDBJ whole genome shotgun (WGS) entry which is preliminary data.</text>
</comment>
<dbReference type="Pfam" id="PF01657">
    <property type="entry name" value="Stress-antifung"/>
    <property type="match status" value="7"/>
</dbReference>
<dbReference type="FunFam" id="3.30.430.20:FF:000003">
    <property type="entry name" value="Cysteine-rich RLK (RECEPTOR-like protein kinase) 10"/>
    <property type="match status" value="1"/>
</dbReference>
<sequence>MEVSANPLSSFCSDNSTDIYTTNSTFENNLKQLLESLPSNTAATGGFYNTSVGNGADQVYGKALCRGDVNTSTCQNCIKNGSQDILGLCNKTKEAIVWYDQCQVHYSSQKFSSIDIGKYPDPDSNKLETDMSDDLDDFKDVLELLVTNITTNATSSVLKLFGFGKVQFENDEYVYGLAQCTRDISGIECTDCLSFTVEDLKSCCYSRTGGSALRRNCNVRFQMHQFDNNASDFPLIFPESEGSNWNNTMVLTLIGVIVFVLLLLIDSLVVFYRCNKGTQNETQKNKNMDHSRSSKQIIHLILLYSFLFVLDFVLADPAYQLCSNNTSNNSFQNNLNKFFSSLPSNASVSKYYNSTYGNGTDQVYVRYMCLNYVTNEICQDCISGASRAVMNLCPNRTEAVVPEEVCHLSNSKITFFGPLNVTDHIVQDKILVNVSDPIKFQSAFNSSGNMYALVQCTLDSSPDDCNKCLEAAIKEVTNGCNYLHYELTASNHANESSVSANNQGKRGAPPLETVLIEFMVKHFVENISVVYTGKFPESNKQERNLSNPQHFNDVLTFLMKNISIQAASVSELMFGFGEVKVNKKETIYGLVQCTRDISRSECRNCLDSAFGDLNGCCGFRTGGSVLSRNCNTRFQMNKFYNASSSPLIYPKSTENKWSTRMVVTVISTTALVLVFFTTSIVVYYRRKRRRENDEENRQQSMLQQLASPRGIIITQDASVSKYYNSTYGNGTNKVYAQYMCLNYITNERCRDCIASTPQAFANLCPNTTEAVVWQEFCQLRYSNINFFGRLNVSDNIGKDNVNDFSDPVRFQSVVENKLRNLTKVAAFNSANMYATGNQTFTITTTETLYALVQCTLDLSPDNCNNCLEAAIKDVSSQCYGSRGARLLSRSCYLRYELYAFYEGANESSVFTPNQVIKGGGGGKKIWLIVVLTIASAFLVMVLLAFILYRFAMREGRDEILRNHVQLFKYGGSEDTDLQNQYFE</sequence>
<dbReference type="InterPro" id="IPR038408">
    <property type="entry name" value="GNK2_sf"/>
</dbReference>
<feature type="transmembrane region" description="Helical" evidence="3">
    <location>
        <begin position="296"/>
        <end position="315"/>
    </location>
</feature>
<dbReference type="EMBL" id="AWWV01010853">
    <property type="protein sequence ID" value="OMO76730.1"/>
    <property type="molecule type" value="Genomic_DNA"/>
</dbReference>
<dbReference type="PANTHER" id="PTHR32099:SF63">
    <property type="entry name" value="CYSTEINE-RICH REPEAT SECRETORY PROTEIN 38-LIKE"/>
    <property type="match status" value="1"/>
</dbReference>
<dbReference type="PANTHER" id="PTHR32099">
    <property type="entry name" value="CYSTEINE-RICH REPEAT SECRETORY PROTEIN"/>
    <property type="match status" value="1"/>
</dbReference>
<dbReference type="AlphaFoldDB" id="A0A1R3I2D6"/>
<feature type="domain" description="Gnk2-homologous" evidence="4">
    <location>
        <begin position="313"/>
        <end position="415"/>
    </location>
</feature>
<feature type="domain" description="Gnk2-homologous" evidence="4">
    <location>
        <begin position="679"/>
        <end position="786"/>
    </location>
</feature>
<evidence type="ECO:0000313" key="6">
    <source>
        <dbReference type="Proteomes" id="UP000188268"/>
    </source>
</evidence>
<keyword evidence="6" id="KW-1185">Reference proteome</keyword>
<evidence type="ECO:0000256" key="2">
    <source>
        <dbReference type="ARBA" id="ARBA00022737"/>
    </source>
</evidence>
<reference evidence="5 6" key="1">
    <citation type="submission" date="2013-09" db="EMBL/GenBank/DDBJ databases">
        <title>Corchorus capsularis genome sequencing.</title>
        <authorList>
            <person name="Alam M."/>
            <person name="Haque M.S."/>
            <person name="Islam M.S."/>
            <person name="Emdad E.M."/>
            <person name="Islam M.M."/>
            <person name="Ahmed B."/>
            <person name="Halim A."/>
            <person name="Hossen Q.M.M."/>
            <person name="Hossain M.Z."/>
            <person name="Ahmed R."/>
            <person name="Khan M.M."/>
            <person name="Islam R."/>
            <person name="Rashid M.M."/>
            <person name="Khan S.A."/>
            <person name="Rahman M.S."/>
            <person name="Alam M."/>
        </authorList>
    </citation>
    <scope>NUCLEOTIDE SEQUENCE [LARGE SCALE GENOMIC DNA]</scope>
    <source>
        <strain evidence="6">cv. CVL-1</strain>
        <tissue evidence="5">Whole seedling</tissue>
    </source>
</reference>
<keyword evidence="1" id="KW-0732">Signal</keyword>
<dbReference type="Gramene" id="OMO76730">
    <property type="protein sequence ID" value="OMO76730"/>
    <property type="gene ID" value="CCACVL1_15477"/>
</dbReference>
<keyword evidence="2" id="KW-0677">Repeat</keyword>
<proteinExistence type="predicted"/>
<keyword evidence="3" id="KW-0472">Membrane</keyword>
<evidence type="ECO:0000256" key="1">
    <source>
        <dbReference type="ARBA" id="ARBA00022729"/>
    </source>
</evidence>
<feature type="transmembrane region" description="Helical" evidence="3">
    <location>
        <begin position="925"/>
        <end position="948"/>
    </location>
</feature>